<dbReference type="PANTHER" id="PTHR42850:SF4">
    <property type="entry name" value="ZINC-DEPENDENT ENDOPOLYPHOSPHATASE"/>
    <property type="match status" value="1"/>
</dbReference>
<dbReference type="PANTHER" id="PTHR42850">
    <property type="entry name" value="METALLOPHOSPHOESTERASE"/>
    <property type="match status" value="1"/>
</dbReference>
<accession>A0A059Y005</accession>
<name>A0A059Y005_9BACT</name>
<protein>
    <submittedName>
        <fullName evidence="2">Metallophosphoesterase</fullName>
    </submittedName>
</protein>
<dbReference type="AlphaFoldDB" id="A0A059Y005"/>
<sequence length="227" mass="25772">MATYAVGDIHGQYHLLVALLDRVGFDFKTDRLISVGDVIDRGTDTGLLLEKLYEGSRDGWFSAIKGNHEELLLSYWREPDRHRDNYLDPGFGGRPTVEALEKSKKGKKLLEWIEAWPLYMETDTFILVHASLPRIQGSRFGDIELCPHRKEGATGFHTCLWARPPEIFPSFDQRLVISGHNIVSRPGPGKEGILLIDTGAYRTGVLTFFRLEDHTFHQVQGKPRVQS</sequence>
<dbReference type="InterPro" id="IPR006186">
    <property type="entry name" value="Ser/Thr-sp_prot-phosphatase"/>
</dbReference>
<dbReference type="EMBL" id="CP007243">
    <property type="protein sequence ID" value="AIA30762.1"/>
    <property type="molecule type" value="Genomic_DNA"/>
</dbReference>
<dbReference type="KEGG" id="lfp:Y981_08280"/>
<dbReference type="Proteomes" id="UP000027059">
    <property type="component" value="Chromosome"/>
</dbReference>
<dbReference type="Pfam" id="PF00149">
    <property type="entry name" value="Metallophos"/>
    <property type="match status" value="1"/>
</dbReference>
<evidence type="ECO:0000259" key="1">
    <source>
        <dbReference type="PROSITE" id="PS00125"/>
    </source>
</evidence>
<organism evidence="2 3">
    <name type="scientific">Leptospirillum ferriphilum YSK</name>
    <dbReference type="NCBI Taxonomy" id="1441628"/>
    <lineage>
        <taxon>Bacteria</taxon>
        <taxon>Pseudomonadati</taxon>
        <taxon>Nitrospirota</taxon>
        <taxon>Nitrospiria</taxon>
        <taxon>Nitrospirales</taxon>
        <taxon>Nitrospiraceae</taxon>
        <taxon>Leptospirillum</taxon>
    </lineage>
</organism>
<dbReference type="PROSITE" id="PS00125">
    <property type="entry name" value="SER_THR_PHOSPHATASE"/>
    <property type="match status" value="1"/>
</dbReference>
<dbReference type="Gene3D" id="3.60.21.10">
    <property type="match status" value="1"/>
</dbReference>
<gene>
    <name evidence="2" type="ORF">Y981_08280</name>
</gene>
<dbReference type="GO" id="GO:0008803">
    <property type="term" value="F:bis(5'-nucleosyl)-tetraphosphatase (symmetrical) activity"/>
    <property type="evidence" value="ECO:0007669"/>
    <property type="project" value="TreeGrafter"/>
</dbReference>
<dbReference type="RefSeq" id="WP_038505596.1">
    <property type="nucleotide sequence ID" value="NZ_CP007243.1"/>
</dbReference>
<keyword evidence="3" id="KW-1185">Reference proteome</keyword>
<proteinExistence type="predicted"/>
<dbReference type="GO" id="GO:0005737">
    <property type="term" value="C:cytoplasm"/>
    <property type="evidence" value="ECO:0007669"/>
    <property type="project" value="TreeGrafter"/>
</dbReference>
<dbReference type="OrthoDB" id="9779903at2"/>
<dbReference type="InterPro" id="IPR050126">
    <property type="entry name" value="Ap4A_hydrolase"/>
</dbReference>
<dbReference type="SUPFAM" id="SSF56300">
    <property type="entry name" value="Metallo-dependent phosphatases"/>
    <property type="match status" value="1"/>
</dbReference>
<evidence type="ECO:0000313" key="3">
    <source>
        <dbReference type="Proteomes" id="UP000027059"/>
    </source>
</evidence>
<dbReference type="InterPro" id="IPR029052">
    <property type="entry name" value="Metallo-depent_PP-like"/>
</dbReference>
<dbReference type="HOGENOM" id="CLU_023125_1_0_0"/>
<dbReference type="GO" id="GO:0110154">
    <property type="term" value="P:RNA decapping"/>
    <property type="evidence" value="ECO:0007669"/>
    <property type="project" value="TreeGrafter"/>
</dbReference>
<feature type="domain" description="Serine/threonine specific protein phosphatases" evidence="1">
    <location>
        <begin position="64"/>
        <end position="69"/>
    </location>
</feature>
<dbReference type="GO" id="GO:0016791">
    <property type="term" value="F:phosphatase activity"/>
    <property type="evidence" value="ECO:0007669"/>
    <property type="project" value="TreeGrafter"/>
</dbReference>
<reference evidence="2 3" key="2">
    <citation type="journal article" date="2015" name="Biomed. Res. Int.">
        <title>Effects of Arsenite Resistance on the Growth and Functional Gene Expression of Leptospirillum ferriphilum and Acidithiobacillus thiooxidans in Pure Culture and Coculture.</title>
        <authorList>
            <person name="Jiang H."/>
            <person name="Liang Y."/>
            <person name="Yin H."/>
            <person name="Xiao Y."/>
            <person name="Guo X."/>
            <person name="Xu Y."/>
            <person name="Hu Q."/>
            <person name="Liu H."/>
            <person name="Liu X."/>
        </authorList>
    </citation>
    <scope>NUCLEOTIDE SEQUENCE [LARGE SCALE GENOMIC DNA]</scope>
    <source>
        <strain evidence="2 3">YSK</strain>
    </source>
</reference>
<evidence type="ECO:0000313" key="2">
    <source>
        <dbReference type="EMBL" id="AIA30762.1"/>
    </source>
</evidence>
<reference evidence="3" key="1">
    <citation type="submission" date="2014-02" db="EMBL/GenBank/DDBJ databases">
        <title>Complete genome sequence and comparative genomic analysis of the nitrogen-fixing bacterium Leptospirillum ferriphilum YSK.</title>
        <authorList>
            <person name="Guo X."/>
            <person name="Yin H."/>
            <person name="Liang Y."/>
            <person name="Hu Q."/>
            <person name="Ma L."/>
            <person name="Xiao Y."/>
            <person name="Zhang X."/>
            <person name="Qiu G."/>
            <person name="Liu X."/>
        </authorList>
    </citation>
    <scope>NUCLEOTIDE SEQUENCE [LARGE SCALE GENOMIC DNA]</scope>
    <source>
        <strain evidence="3">YSK</strain>
    </source>
</reference>
<dbReference type="InterPro" id="IPR004843">
    <property type="entry name" value="Calcineurin-like_PHP"/>
</dbReference>